<organism evidence="1">
    <name type="scientific">Tanacetum cinerariifolium</name>
    <name type="common">Dalmatian daisy</name>
    <name type="synonym">Chrysanthemum cinerariifolium</name>
    <dbReference type="NCBI Taxonomy" id="118510"/>
    <lineage>
        <taxon>Eukaryota</taxon>
        <taxon>Viridiplantae</taxon>
        <taxon>Streptophyta</taxon>
        <taxon>Embryophyta</taxon>
        <taxon>Tracheophyta</taxon>
        <taxon>Spermatophyta</taxon>
        <taxon>Magnoliopsida</taxon>
        <taxon>eudicotyledons</taxon>
        <taxon>Gunneridae</taxon>
        <taxon>Pentapetalae</taxon>
        <taxon>asterids</taxon>
        <taxon>campanulids</taxon>
        <taxon>Asterales</taxon>
        <taxon>Asteraceae</taxon>
        <taxon>Asteroideae</taxon>
        <taxon>Anthemideae</taxon>
        <taxon>Anthemidinae</taxon>
        <taxon>Tanacetum</taxon>
    </lineage>
</organism>
<proteinExistence type="predicted"/>
<protein>
    <submittedName>
        <fullName evidence="1">Uncharacterized protein</fullName>
    </submittedName>
</protein>
<sequence>MFERVIHTVKTDMVIHTEKTGMMRLVVEIEYVGKIADVFDKAIGSFDGLQPEQVDLNYVHALNESHLHEIHVVLSKHEAVNICYVQIPYQFDIGLKFAPFRRKSVQKLR</sequence>
<dbReference type="AlphaFoldDB" id="A0A699U3Z5"/>
<accession>A0A699U3Z5</accession>
<gene>
    <name evidence="1" type="ORF">Tci_888979</name>
</gene>
<evidence type="ECO:0000313" key="1">
    <source>
        <dbReference type="EMBL" id="GFD17010.1"/>
    </source>
</evidence>
<reference evidence="1" key="1">
    <citation type="journal article" date="2019" name="Sci. Rep.">
        <title>Draft genome of Tanacetum cinerariifolium, the natural source of mosquito coil.</title>
        <authorList>
            <person name="Yamashiro T."/>
            <person name="Shiraishi A."/>
            <person name="Satake H."/>
            <person name="Nakayama K."/>
        </authorList>
    </citation>
    <scope>NUCLEOTIDE SEQUENCE</scope>
</reference>
<name>A0A699U3Z5_TANCI</name>
<comment type="caution">
    <text evidence="1">The sequence shown here is derived from an EMBL/GenBank/DDBJ whole genome shotgun (WGS) entry which is preliminary data.</text>
</comment>
<dbReference type="EMBL" id="BKCJ011297182">
    <property type="protein sequence ID" value="GFD17010.1"/>
    <property type="molecule type" value="Genomic_DNA"/>
</dbReference>
<feature type="non-terminal residue" evidence="1">
    <location>
        <position position="109"/>
    </location>
</feature>